<protein>
    <submittedName>
        <fullName evidence="4">HlyD family secretion protein</fullName>
    </submittedName>
</protein>
<keyword evidence="3" id="KW-1133">Transmembrane helix</keyword>
<keyword evidence="5" id="KW-1185">Reference proteome</keyword>
<evidence type="ECO:0000313" key="4">
    <source>
        <dbReference type="EMBL" id="TWU27482.1"/>
    </source>
</evidence>
<keyword evidence="3" id="KW-0472">Membrane</keyword>
<dbReference type="Gene3D" id="2.40.420.20">
    <property type="match status" value="1"/>
</dbReference>
<dbReference type="Proteomes" id="UP000318437">
    <property type="component" value="Unassembled WGS sequence"/>
</dbReference>
<dbReference type="GO" id="GO:0030313">
    <property type="term" value="C:cell envelope"/>
    <property type="evidence" value="ECO:0007669"/>
    <property type="project" value="TreeGrafter"/>
</dbReference>
<keyword evidence="3" id="KW-0812">Transmembrane</keyword>
<dbReference type="PANTHER" id="PTHR30097:SF4">
    <property type="entry name" value="SLR6042 PROTEIN"/>
    <property type="match status" value="1"/>
</dbReference>
<feature type="transmembrane region" description="Helical" evidence="3">
    <location>
        <begin position="12"/>
        <end position="31"/>
    </location>
</feature>
<sequence>MSKITNRKQNHLKSYSLGLLLIGVALIAFISRDQWWPDSEQSENHSEHPTTTPDHDDHDHAGHNKATSIELSENGLKNIGFEPITVEPTRYEKLLTLPAIIVERPGRSQINVTAPLTGVITKIYAVNGEAITADQPLFEMRLTHEELVAAQRDYLRTTENLAVVNREIERLESLDAGVIAGRRVLDQEYDKQKLEASLRAESQAMLLHGLNQEQVDQIRNTGRLLQAITVRAPEHVHSEGNCDDDHPFQIQRLSVTQGEHVDVGRELATIADHCELHIEGLAFEDDAPLIRKAAEEGRKVKASLLADESPGTEVNGLEVMYVADQIDPDTRAFKFYLRLPNRIALDKTTPAGKQFVEWMYKPGQRMQIKVPIDSWEDQLVLPTTAVVDEGAEAYVYRQNGDHFDQVSVEVLNRDQDSVVVANNGALFRGDIIAGKGAYQMHLALKNKAGGGIDPHAGHNH</sequence>
<dbReference type="OrthoDB" id="235102at2"/>
<proteinExistence type="predicted"/>
<dbReference type="AlphaFoldDB" id="A0A5C6CSJ3"/>
<name>A0A5C6CSJ3_9BACT</name>
<dbReference type="PANTHER" id="PTHR30097">
    <property type="entry name" value="CATION EFFLUX SYSTEM PROTEIN CUSB"/>
    <property type="match status" value="1"/>
</dbReference>
<reference evidence="4 5" key="1">
    <citation type="submission" date="2019-02" db="EMBL/GenBank/DDBJ databases">
        <title>Deep-cultivation of Planctomycetes and their phenomic and genomic characterization uncovers novel biology.</title>
        <authorList>
            <person name="Wiegand S."/>
            <person name="Jogler M."/>
            <person name="Boedeker C."/>
            <person name="Pinto D."/>
            <person name="Vollmers J."/>
            <person name="Rivas-Marin E."/>
            <person name="Kohn T."/>
            <person name="Peeters S.H."/>
            <person name="Heuer A."/>
            <person name="Rast P."/>
            <person name="Oberbeckmann S."/>
            <person name="Bunk B."/>
            <person name="Jeske O."/>
            <person name="Meyerdierks A."/>
            <person name="Storesund J.E."/>
            <person name="Kallscheuer N."/>
            <person name="Luecker S."/>
            <person name="Lage O.M."/>
            <person name="Pohl T."/>
            <person name="Merkel B.J."/>
            <person name="Hornburger P."/>
            <person name="Mueller R.-W."/>
            <person name="Bruemmer F."/>
            <person name="Labrenz M."/>
            <person name="Spormann A.M."/>
            <person name="Op Den Camp H."/>
            <person name="Overmann J."/>
            <person name="Amann R."/>
            <person name="Jetten M.S.M."/>
            <person name="Mascher T."/>
            <person name="Medema M.H."/>
            <person name="Devos D.P."/>
            <person name="Kaster A.-K."/>
            <person name="Ovreas L."/>
            <person name="Rohde M."/>
            <person name="Galperin M.Y."/>
            <person name="Jogler C."/>
        </authorList>
    </citation>
    <scope>NUCLEOTIDE SEQUENCE [LARGE SCALE GENOMIC DNA]</scope>
    <source>
        <strain evidence="4 5">Pla144</strain>
    </source>
</reference>
<dbReference type="RefSeq" id="WP_146450682.1">
    <property type="nucleotide sequence ID" value="NZ_SJPS01000003.1"/>
</dbReference>
<dbReference type="Gene3D" id="1.10.287.470">
    <property type="entry name" value="Helix hairpin bin"/>
    <property type="match status" value="1"/>
</dbReference>
<keyword evidence="1" id="KW-0813">Transport</keyword>
<accession>A0A5C6CSJ3</accession>
<feature type="compositionally biased region" description="Basic and acidic residues" evidence="2">
    <location>
        <begin position="42"/>
        <end position="62"/>
    </location>
</feature>
<dbReference type="EMBL" id="SJPS01000003">
    <property type="protein sequence ID" value="TWU27482.1"/>
    <property type="molecule type" value="Genomic_DNA"/>
</dbReference>
<dbReference type="GO" id="GO:0015679">
    <property type="term" value="P:plasma membrane copper ion transport"/>
    <property type="evidence" value="ECO:0007669"/>
    <property type="project" value="TreeGrafter"/>
</dbReference>
<organism evidence="4 5">
    <name type="scientific">Bythopirellula polymerisocia</name>
    <dbReference type="NCBI Taxonomy" id="2528003"/>
    <lineage>
        <taxon>Bacteria</taxon>
        <taxon>Pseudomonadati</taxon>
        <taxon>Planctomycetota</taxon>
        <taxon>Planctomycetia</taxon>
        <taxon>Pirellulales</taxon>
        <taxon>Lacipirellulaceae</taxon>
        <taxon>Bythopirellula</taxon>
    </lineage>
</organism>
<evidence type="ECO:0000313" key="5">
    <source>
        <dbReference type="Proteomes" id="UP000318437"/>
    </source>
</evidence>
<feature type="region of interest" description="Disordered" evidence="2">
    <location>
        <begin position="39"/>
        <end position="63"/>
    </location>
</feature>
<dbReference type="GO" id="GO:0060003">
    <property type="term" value="P:copper ion export"/>
    <property type="evidence" value="ECO:0007669"/>
    <property type="project" value="TreeGrafter"/>
</dbReference>
<evidence type="ECO:0000256" key="3">
    <source>
        <dbReference type="SAM" id="Phobius"/>
    </source>
</evidence>
<evidence type="ECO:0000256" key="2">
    <source>
        <dbReference type="SAM" id="MobiDB-lite"/>
    </source>
</evidence>
<dbReference type="Gene3D" id="2.40.30.170">
    <property type="match status" value="1"/>
</dbReference>
<dbReference type="Gene3D" id="2.40.50.100">
    <property type="match status" value="1"/>
</dbReference>
<dbReference type="InterPro" id="IPR051909">
    <property type="entry name" value="MFP_Cation_Efflux"/>
</dbReference>
<comment type="caution">
    <text evidence="4">The sequence shown here is derived from an EMBL/GenBank/DDBJ whole genome shotgun (WGS) entry which is preliminary data.</text>
</comment>
<evidence type="ECO:0000256" key="1">
    <source>
        <dbReference type="ARBA" id="ARBA00022448"/>
    </source>
</evidence>
<gene>
    <name evidence="4" type="ORF">Pla144_22560</name>
</gene>